<organism evidence="1 2">
    <name type="scientific">Inhella inkyongensis</name>
    <dbReference type="NCBI Taxonomy" id="392593"/>
    <lineage>
        <taxon>Bacteria</taxon>
        <taxon>Pseudomonadati</taxon>
        <taxon>Pseudomonadota</taxon>
        <taxon>Betaproteobacteria</taxon>
        <taxon>Burkholderiales</taxon>
        <taxon>Sphaerotilaceae</taxon>
        <taxon>Inhella</taxon>
    </lineage>
</organism>
<sequence>MKFPPMYRSLVALDRVQHRNLRVRSDVGGLKQAAELNSVFLNVIEFADSCREYPIVFVRAGEGKDGKPAPLMPLAVLGLKQGENLFLKADGQWDAEYAPAYVRRYPFAMAGVDGGDQVAVCMDEQWEGFSTTEGEALFDDKGEPTEFTKSALQFLDNYEAETQRTRALCEMLDEADILEGMRFEAQLPNGEKIEVEGFLAVNEEKFAKLDDKVVLDWHRRGVLQVIEMHRMSMGNMRRLAAKRIGK</sequence>
<comment type="caution">
    <text evidence="1">The sequence shown here is derived from an EMBL/GenBank/DDBJ whole genome shotgun (WGS) entry which is preliminary data.</text>
</comment>
<protein>
    <recommendedName>
        <fullName evidence="3">Peptidase</fullName>
    </recommendedName>
</protein>
<gene>
    <name evidence="1" type="ORF">HNQ51_000931</name>
</gene>
<dbReference type="Pfam" id="PF07277">
    <property type="entry name" value="SapC"/>
    <property type="match status" value="1"/>
</dbReference>
<dbReference type="Proteomes" id="UP000554837">
    <property type="component" value="Unassembled WGS sequence"/>
</dbReference>
<keyword evidence="2" id="KW-1185">Reference proteome</keyword>
<proteinExistence type="predicted"/>
<evidence type="ECO:0000313" key="1">
    <source>
        <dbReference type="EMBL" id="MBB5203638.1"/>
    </source>
</evidence>
<reference evidence="1 2" key="1">
    <citation type="submission" date="2020-08" db="EMBL/GenBank/DDBJ databases">
        <title>Genomic Encyclopedia of Type Strains, Phase IV (KMG-IV): sequencing the most valuable type-strain genomes for metagenomic binning, comparative biology and taxonomic classification.</title>
        <authorList>
            <person name="Goeker M."/>
        </authorList>
    </citation>
    <scope>NUCLEOTIDE SEQUENCE [LARGE SCALE GENOMIC DNA]</scope>
    <source>
        <strain evidence="1 2">DSM 23958</strain>
    </source>
</reference>
<dbReference type="InterPro" id="IPR010836">
    <property type="entry name" value="SapC"/>
</dbReference>
<dbReference type="OrthoDB" id="9806524at2"/>
<evidence type="ECO:0008006" key="3">
    <source>
        <dbReference type="Google" id="ProtNLM"/>
    </source>
</evidence>
<dbReference type="RefSeq" id="WP_138857321.1">
    <property type="nucleotide sequence ID" value="NZ_CP040709.1"/>
</dbReference>
<dbReference type="EMBL" id="JACHHO010000001">
    <property type="protein sequence ID" value="MBB5203638.1"/>
    <property type="molecule type" value="Genomic_DNA"/>
</dbReference>
<dbReference type="AlphaFoldDB" id="A0A840S2L0"/>
<name>A0A840S2L0_9BURK</name>
<evidence type="ECO:0000313" key="2">
    <source>
        <dbReference type="Proteomes" id="UP000554837"/>
    </source>
</evidence>
<accession>A0A840S2L0</accession>